<evidence type="ECO:0000256" key="11">
    <source>
        <dbReference type="PROSITE-ProRule" id="PRU00169"/>
    </source>
</evidence>
<feature type="transmembrane region" description="Helical" evidence="13">
    <location>
        <begin position="37"/>
        <end position="59"/>
    </location>
</feature>
<comment type="catalytic activity">
    <reaction evidence="1">
        <text>ATP + protein L-histidine = ADP + protein N-phospho-L-histidine.</text>
        <dbReference type="EC" id="2.7.13.3"/>
    </reaction>
</comment>
<dbReference type="InterPro" id="IPR005467">
    <property type="entry name" value="His_kinase_dom"/>
</dbReference>
<feature type="transmembrane region" description="Helical" evidence="13">
    <location>
        <begin position="443"/>
        <end position="467"/>
    </location>
</feature>
<dbReference type="PANTHER" id="PTHR43047:SF9">
    <property type="entry name" value="HISTIDINE KINASE"/>
    <property type="match status" value="1"/>
</dbReference>
<keyword evidence="17" id="KW-1185">Reference proteome</keyword>
<comment type="caution">
    <text evidence="16">The sequence shown here is derived from an EMBL/GenBank/DDBJ whole genome shotgun (WGS) entry which is preliminary data.</text>
</comment>
<dbReference type="GO" id="GO:0000155">
    <property type="term" value="F:phosphorelay sensor kinase activity"/>
    <property type="evidence" value="ECO:0007669"/>
    <property type="project" value="InterPro"/>
</dbReference>
<dbReference type="Gene3D" id="1.10.287.130">
    <property type="match status" value="1"/>
</dbReference>
<evidence type="ECO:0000256" key="8">
    <source>
        <dbReference type="ARBA" id="ARBA00022777"/>
    </source>
</evidence>
<dbReference type="PROSITE" id="PS50110">
    <property type="entry name" value="RESPONSE_REGULATORY"/>
    <property type="match status" value="1"/>
</dbReference>
<sequence>MQGWVVIAVSAAYIAALFGVAWYGDRRAEAGRPLFPGLWRSGIFFALTLTVYTTTWSFYGSVGRASTGGFDFLPIYVGPTLALLFGQRMLRKALTVVKAQNITSIADFLAGRYGKSQGLAALVTLTALISVLPYIALQLKALASSFDGLTGQGALPSDPIWSDTAFAVTLATAAFAILFGVRHIHAREHHRGLMLAIVFESLVKLAAFIAVGVFIMLGLPEGPVELFQIAARQPELMRLLDLDLLAPTWISNTLIAFFAFFCLPHKFHVLMVENEDRRHLRPAALIFPAYLLILSIFIVPIALSGLMLVGQGTLNPDSFVLSLPLRLGAPEVALIAFIGGLSAGTGMLIMTVVALATMVCNDVVMPLLLRRRGFRQERDLAGVLLFIRRAAIIGILLLAYLTYRLIGENYALTTIGLLAFVAVAQFGPAFLGALYWRRATRLGAIAGIGAGMLVWVYTMLLPATVILRRMEIEFLQKGPFGLEWLSAHALFGMGGLDAISHATLWSLLANILFYVGGSLLSRPSAVERAQAAAYVDADPQPATLGPRGWSALTRLEELRSIAARYLGEEAGGGAFDRFVAGRTAQAGPVYRDGVADLDAVRFTEHLLAGAIGSASARVVLAASLKRRSLSRGAARQMLDQASEVIRTQADLLRGTIDSVSQGICVLDTDLTILMWNRRFLDLLDFPPGLVRVGVPLAELVRYNAARSDYAAGDVDALLVNRFDAITDWPYRHERTRPDGTVIEMLTNVMPGGGYVTTYTDVTERHLAAARLQEINENLEARVRDRTEALEAAKAEAERANSSKTRFLAAASHDLMQPLNAARLFSTALSDRLSEGNIAAARDMVRHIGASLRSVEQLLSALLDISALEAGAMRAQKRDFALGPLLERLAMEVATQAAQRPAHRPLRVRFVPTSVRVQTDPDLLRRIVQNFLTNAVRYTPRGTVLLGCRVQRDTVRIEVWDTGPGIPEDRQQEIFEEFRRLSPGGEDGHTGLGLGLAIVDRIARGLGHPVDVRSVPGKGACFAVTVPRALTPTPPQASPVPVAAPVFAGLDILCLDNDAAILAGMQALLEGWGCRVRLAATPNAARQALAEAVPALLIADYHLEAEVDGLAFLIESAAPDHARLLLTADRSEDLRRRARAAGVPLLYKPLRPAALRSYLSSLTLSLPAEEDAE</sequence>
<feature type="transmembrane region" description="Helical" evidence="13">
    <location>
        <begin position="244"/>
        <end position="263"/>
    </location>
</feature>
<keyword evidence="10 13" id="KW-0472">Membrane</keyword>
<feature type="transmembrane region" description="Helical" evidence="13">
    <location>
        <begin position="159"/>
        <end position="181"/>
    </location>
</feature>
<dbReference type="GO" id="GO:0009927">
    <property type="term" value="F:histidine phosphotransfer kinase activity"/>
    <property type="evidence" value="ECO:0007669"/>
    <property type="project" value="TreeGrafter"/>
</dbReference>
<keyword evidence="6" id="KW-0808">Transferase</keyword>
<dbReference type="SMART" id="SM00387">
    <property type="entry name" value="HATPase_c"/>
    <property type="match status" value="1"/>
</dbReference>
<name>A0A255XSZ3_9PROT</name>
<dbReference type="InterPro" id="IPR011006">
    <property type="entry name" value="CheY-like_superfamily"/>
</dbReference>
<dbReference type="CDD" id="cd00156">
    <property type="entry name" value="REC"/>
    <property type="match status" value="1"/>
</dbReference>
<feature type="transmembrane region" description="Helical" evidence="13">
    <location>
        <begin position="65"/>
        <end position="85"/>
    </location>
</feature>
<evidence type="ECO:0000256" key="3">
    <source>
        <dbReference type="ARBA" id="ARBA00006434"/>
    </source>
</evidence>
<dbReference type="PRINTS" id="PR00344">
    <property type="entry name" value="BCTRLSENSOR"/>
</dbReference>
<proteinExistence type="inferred from homology"/>
<dbReference type="AlphaFoldDB" id="A0A255XSZ3"/>
<dbReference type="PROSITE" id="PS50109">
    <property type="entry name" value="HIS_KIN"/>
    <property type="match status" value="1"/>
</dbReference>
<accession>A0A255XSZ3</accession>
<feature type="transmembrane region" description="Helical" evidence="13">
    <location>
        <begin position="332"/>
        <end position="359"/>
    </location>
</feature>
<dbReference type="SUPFAM" id="SSF55874">
    <property type="entry name" value="ATPase domain of HSP90 chaperone/DNA topoisomerase II/histidine kinase"/>
    <property type="match status" value="1"/>
</dbReference>
<evidence type="ECO:0000259" key="15">
    <source>
        <dbReference type="PROSITE" id="PS50110"/>
    </source>
</evidence>
<dbReference type="GO" id="GO:0022857">
    <property type="term" value="F:transmembrane transporter activity"/>
    <property type="evidence" value="ECO:0007669"/>
    <property type="project" value="InterPro"/>
</dbReference>
<evidence type="ECO:0000256" key="2">
    <source>
        <dbReference type="ARBA" id="ARBA00004141"/>
    </source>
</evidence>
<dbReference type="InterPro" id="IPR004358">
    <property type="entry name" value="Sig_transdc_His_kin-like_C"/>
</dbReference>
<dbReference type="SUPFAM" id="SSF47384">
    <property type="entry name" value="Homodimeric domain of signal transducing histidine kinase"/>
    <property type="match status" value="1"/>
</dbReference>
<evidence type="ECO:0000256" key="10">
    <source>
        <dbReference type="ARBA" id="ARBA00023136"/>
    </source>
</evidence>
<dbReference type="InterPro" id="IPR000014">
    <property type="entry name" value="PAS"/>
</dbReference>
<dbReference type="OrthoDB" id="9764438at2"/>
<feature type="transmembrane region" description="Helical" evidence="13">
    <location>
        <begin position="284"/>
        <end position="312"/>
    </location>
</feature>
<dbReference type="InterPro" id="IPR036097">
    <property type="entry name" value="HisK_dim/P_sf"/>
</dbReference>
<dbReference type="Pfam" id="PF02518">
    <property type="entry name" value="HATPase_c"/>
    <property type="match status" value="1"/>
</dbReference>
<evidence type="ECO:0000256" key="7">
    <source>
        <dbReference type="ARBA" id="ARBA00022692"/>
    </source>
</evidence>
<dbReference type="InterPro" id="IPR003594">
    <property type="entry name" value="HATPase_dom"/>
</dbReference>
<feature type="transmembrane region" description="Helical" evidence="13">
    <location>
        <begin position="415"/>
        <end position="436"/>
    </location>
</feature>
<dbReference type="CDD" id="cd00075">
    <property type="entry name" value="HATPase"/>
    <property type="match status" value="1"/>
</dbReference>
<dbReference type="CDD" id="cd00082">
    <property type="entry name" value="HisKA"/>
    <property type="match status" value="1"/>
</dbReference>
<feature type="transmembrane region" description="Helical" evidence="13">
    <location>
        <begin position="380"/>
        <end position="403"/>
    </location>
</feature>
<dbReference type="InterPro" id="IPR038377">
    <property type="entry name" value="Na/Glc_symporter_sf"/>
</dbReference>
<dbReference type="PANTHER" id="PTHR43047">
    <property type="entry name" value="TWO-COMPONENT HISTIDINE PROTEIN KINASE"/>
    <property type="match status" value="1"/>
</dbReference>
<dbReference type="SUPFAM" id="SSF52172">
    <property type="entry name" value="CheY-like"/>
    <property type="match status" value="1"/>
</dbReference>
<keyword evidence="8 16" id="KW-0418">Kinase</keyword>
<dbReference type="Gene3D" id="3.40.50.2300">
    <property type="match status" value="1"/>
</dbReference>
<keyword evidence="12" id="KW-0175">Coiled coil</keyword>
<dbReference type="RefSeq" id="WP_094408599.1">
    <property type="nucleotide sequence ID" value="NZ_BMJZ01000004.1"/>
</dbReference>
<feature type="transmembrane region" description="Helical" evidence="13">
    <location>
        <begin position="193"/>
        <end position="217"/>
    </location>
</feature>
<dbReference type="GO" id="GO:0005886">
    <property type="term" value="C:plasma membrane"/>
    <property type="evidence" value="ECO:0007669"/>
    <property type="project" value="TreeGrafter"/>
</dbReference>
<evidence type="ECO:0000256" key="6">
    <source>
        <dbReference type="ARBA" id="ARBA00022679"/>
    </source>
</evidence>
<evidence type="ECO:0000313" key="16">
    <source>
        <dbReference type="EMBL" id="OYQ19494.1"/>
    </source>
</evidence>
<gene>
    <name evidence="16" type="ORF">CHR90_08735</name>
</gene>
<feature type="transmembrane region" description="Helical" evidence="13">
    <location>
        <begin position="6"/>
        <end position="25"/>
    </location>
</feature>
<comment type="similarity">
    <text evidence="3">Belongs to the sodium:solute symporter (SSF) (TC 2.A.21) family.</text>
</comment>
<dbReference type="SMART" id="SM00448">
    <property type="entry name" value="REC"/>
    <property type="match status" value="1"/>
</dbReference>
<dbReference type="PROSITE" id="PS50283">
    <property type="entry name" value="NA_SOLUT_SYMP_3"/>
    <property type="match status" value="1"/>
</dbReference>
<keyword evidence="5 11" id="KW-0597">Phosphoprotein</keyword>
<dbReference type="Pfam" id="PF00512">
    <property type="entry name" value="HisKA"/>
    <property type="match status" value="1"/>
</dbReference>
<evidence type="ECO:0000256" key="12">
    <source>
        <dbReference type="SAM" id="Coils"/>
    </source>
</evidence>
<protein>
    <recommendedName>
        <fullName evidence="4">histidine kinase</fullName>
        <ecNumber evidence="4">2.7.13.3</ecNumber>
    </recommendedName>
</protein>
<evidence type="ECO:0000256" key="5">
    <source>
        <dbReference type="ARBA" id="ARBA00022553"/>
    </source>
</evidence>
<keyword evidence="7 13" id="KW-0812">Transmembrane</keyword>
<dbReference type="Gene3D" id="1.20.1730.10">
    <property type="entry name" value="Sodium/glucose cotransporter"/>
    <property type="match status" value="1"/>
</dbReference>
<feature type="domain" description="Histidine kinase" evidence="14">
    <location>
        <begin position="809"/>
        <end position="1029"/>
    </location>
</feature>
<dbReference type="EMBL" id="NOXS01000031">
    <property type="protein sequence ID" value="OYQ19494.1"/>
    <property type="molecule type" value="Genomic_DNA"/>
</dbReference>
<keyword evidence="9 13" id="KW-1133">Transmembrane helix</keyword>
<dbReference type="InterPro" id="IPR001734">
    <property type="entry name" value="Na/solute_symporter"/>
</dbReference>
<dbReference type="SMART" id="SM00388">
    <property type="entry name" value="HisKA"/>
    <property type="match status" value="1"/>
</dbReference>
<feature type="domain" description="Response regulatory" evidence="15">
    <location>
        <begin position="1050"/>
        <end position="1162"/>
    </location>
</feature>
<evidence type="ECO:0000256" key="4">
    <source>
        <dbReference type="ARBA" id="ARBA00012438"/>
    </source>
</evidence>
<dbReference type="FunFam" id="3.30.565.10:FF:000049">
    <property type="entry name" value="Two-component sensor histidine kinase"/>
    <property type="match status" value="1"/>
</dbReference>
<dbReference type="InterPro" id="IPR003661">
    <property type="entry name" value="HisK_dim/P_dom"/>
</dbReference>
<dbReference type="InterPro" id="IPR001789">
    <property type="entry name" value="Sig_transdc_resp-reg_receiver"/>
</dbReference>
<dbReference type="SMART" id="SM00091">
    <property type="entry name" value="PAS"/>
    <property type="match status" value="1"/>
</dbReference>
<evidence type="ECO:0000256" key="1">
    <source>
        <dbReference type="ARBA" id="ARBA00000085"/>
    </source>
</evidence>
<dbReference type="Pfam" id="PF00072">
    <property type="entry name" value="Response_reg"/>
    <property type="match status" value="1"/>
</dbReference>
<feature type="modified residue" description="4-aspartylphosphate" evidence="11">
    <location>
        <position position="1099"/>
    </location>
</feature>
<dbReference type="NCBIfam" id="NF041832">
    <property type="entry name" value="near_NosP_CTERM"/>
    <property type="match status" value="1"/>
</dbReference>
<feature type="transmembrane region" description="Helical" evidence="13">
    <location>
        <begin position="119"/>
        <end position="139"/>
    </location>
</feature>
<dbReference type="Gene3D" id="3.30.565.10">
    <property type="entry name" value="Histidine kinase-like ATPase, C-terminal domain"/>
    <property type="match status" value="1"/>
</dbReference>
<dbReference type="CDD" id="cd10322">
    <property type="entry name" value="SLC5sbd"/>
    <property type="match status" value="1"/>
</dbReference>
<dbReference type="Gene3D" id="3.30.450.20">
    <property type="entry name" value="PAS domain"/>
    <property type="match status" value="1"/>
</dbReference>
<evidence type="ECO:0000313" key="17">
    <source>
        <dbReference type="Proteomes" id="UP000216361"/>
    </source>
</evidence>
<dbReference type="EC" id="2.7.13.3" evidence="4"/>
<feature type="coiled-coil region" evidence="12">
    <location>
        <begin position="768"/>
        <end position="799"/>
    </location>
</feature>
<reference evidence="16 17" key="1">
    <citation type="submission" date="2017-07" db="EMBL/GenBank/DDBJ databases">
        <title>Elstera cyanobacteriorum sp. nov., a novel bacterium isolated from cyanobacterial aggregates in a eutrophic lake.</title>
        <authorList>
            <person name="Cai H."/>
        </authorList>
    </citation>
    <scope>NUCLEOTIDE SEQUENCE [LARGE SCALE GENOMIC DNA]</scope>
    <source>
        <strain evidence="16 17">TH019</strain>
    </source>
</reference>
<dbReference type="CDD" id="cd00130">
    <property type="entry name" value="PAS"/>
    <property type="match status" value="1"/>
</dbReference>
<dbReference type="Pfam" id="PF12860">
    <property type="entry name" value="PAS_7"/>
    <property type="match status" value="1"/>
</dbReference>
<evidence type="ECO:0000256" key="13">
    <source>
        <dbReference type="SAM" id="Phobius"/>
    </source>
</evidence>
<evidence type="ECO:0000259" key="14">
    <source>
        <dbReference type="PROSITE" id="PS50109"/>
    </source>
</evidence>
<dbReference type="SUPFAM" id="SSF55785">
    <property type="entry name" value="PYP-like sensor domain (PAS domain)"/>
    <property type="match status" value="1"/>
</dbReference>
<dbReference type="Proteomes" id="UP000216361">
    <property type="component" value="Unassembled WGS sequence"/>
</dbReference>
<organism evidence="16 17">
    <name type="scientific">Elstera cyanobacteriorum</name>
    <dbReference type="NCBI Taxonomy" id="2022747"/>
    <lineage>
        <taxon>Bacteria</taxon>
        <taxon>Pseudomonadati</taxon>
        <taxon>Pseudomonadota</taxon>
        <taxon>Alphaproteobacteria</taxon>
        <taxon>Rhodospirillales</taxon>
        <taxon>Rhodospirillaceae</taxon>
        <taxon>Elstera</taxon>
    </lineage>
</organism>
<evidence type="ECO:0000256" key="9">
    <source>
        <dbReference type="ARBA" id="ARBA00022989"/>
    </source>
</evidence>
<dbReference type="InterPro" id="IPR035965">
    <property type="entry name" value="PAS-like_dom_sf"/>
</dbReference>
<dbReference type="InterPro" id="IPR036890">
    <property type="entry name" value="HATPase_C_sf"/>
</dbReference>
<comment type="subcellular location">
    <subcellularLocation>
        <location evidence="2">Membrane</location>
        <topology evidence="2">Multi-pass membrane protein</topology>
    </subcellularLocation>
</comment>